<evidence type="ECO:0000313" key="4">
    <source>
        <dbReference type="Proteomes" id="UP000216035"/>
    </source>
</evidence>
<dbReference type="EMBL" id="NOXX01000196">
    <property type="protein sequence ID" value="OYQ43892.1"/>
    <property type="molecule type" value="Genomic_DNA"/>
</dbReference>
<name>A0A255ZR75_9FLAO</name>
<organism evidence="3 4">
    <name type="scientific">Flavobacterium aurantiibacter</name>
    <dbReference type="NCBI Taxonomy" id="2023067"/>
    <lineage>
        <taxon>Bacteria</taxon>
        <taxon>Pseudomonadati</taxon>
        <taxon>Bacteroidota</taxon>
        <taxon>Flavobacteriia</taxon>
        <taxon>Flavobacteriales</taxon>
        <taxon>Flavobacteriaceae</taxon>
        <taxon>Flavobacterium</taxon>
    </lineage>
</organism>
<dbReference type="OrthoDB" id="9809989at2"/>
<dbReference type="RefSeq" id="WP_094486325.1">
    <property type="nucleotide sequence ID" value="NZ_NOXX01000196.1"/>
</dbReference>
<gene>
    <name evidence="3" type="ORF">CHX27_08425</name>
</gene>
<feature type="domain" description="SbsA Ig-like" evidence="2">
    <location>
        <begin position="33"/>
        <end position="134"/>
    </location>
</feature>
<keyword evidence="1" id="KW-0732">Signal</keyword>
<dbReference type="InterPro" id="IPR032812">
    <property type="entry name" value="SbsA_Ig"/>
</dbReference>
<dbReference type="Proteomes" id="UP000216035">
    <property type="component" value="Unassembled WGS sequence"/>
</dbReference>
<dbReference type="AlphaFoldDB" id="A0A255ZR75"/>
<dbReference type="Pfam" id="PF13205">
    <property type="entry name" value="Big_5"/>
    <property type="match status" value="1"/>
</dbReference>
<keyword evidence="4" id="KW-1185">Reference proteome</keyword>
<evidence type="ECO:0000256" key="1">
    <source>
        <dbReference type="ARBA" id="ARBA00022729"/>
    </source>
</evidence>
<reference evidence="3 4" key="1">
    <citation type="submission" date="2017-07" db="EMBL/GenBank/DDBJ databases">
        <title>Flavobacterium cyanobacteriorum sp. nov., isolated from cyanobacterial aggregates in a eutrophic lake.</title>
        <authorList>
            <person name="Cai H."/>
        </authorList>
    </citation>
    <scope>NUCLEOTIDE SEQUENCE [LARGE SCALE GENOMIC DNA]</scope>
    <source>
        <strain evidence="3 4">TH167</strain>
    </source>
</reference>
<sequence>MKKIAELTAIVLLLLLIFSRCAKVGTINGGPLDSIPPVLVSASPKNFSTNFNSQVIKIRFSEYVKFKDVSKQLVVSPPLKQQPTVTPTVAAKEFTIRFRDTLKPNTTYCLNFGNSIQDNNEGISLENFRYVFSTGSTIDSLTLEGRVSDALERKLDPGISLLLYDANESYNDSLVYKQAPRYVTTTRDSLNNFKFEYLKAGSYKLIALQEKTVNYKLEPASEKIGFSSTFIEVPNTESQQLRVSKAKSTFKAVNASSASANRLLIGYSGTADQVQAEILFPKTDLKPVVTKIPGKDSLHVFIPQGKKDSIGVRIRSGAYQKDFTVKSKLQASDSLSISAVKAGTLAWREDFELLSSTPIARINKELISLTQNGKPIDFSLTEDFANLKTTVKFKKEEVAKYVLQILPKAVQDIYGQENDSLKFSFGTRALSEFGNLTLSLKNAPKSPLLLQLTNDKGKVLYESVVSESQQVFFEGLEPNKFYVRVIVDTNGNGVFDSGNILENKQPEEVIYFPELLDVRANWDVNQDFDLRR</sequence>
<proteinExistence type="predicted"/>
<protein>
    <recommendedName>
        <fullName evidence="2">SbsA Ig-like domain-containing protein</fullName>
    </recommendedName>
</protein>
<accession>A0A255ZR75</accession>
<evidence type="ECO:0000259" key="2">
    <source>
        <dbReference type="Pfam" id="PF13205"/>
    </source>
</evidence>
<evidence type="ECO:0000313" key="3">
    <source>
        <dbReference type="EMBL" id="OYQ43892.1"/>
    </source>
</evidence>
<comment type="caution">
    <text evidence="3">The sequence shown here is derived from an EMBL/GenBank/DDBJ whole genome shotgun (WGS) entry which is preliminary data.</text>
</comment>